<dbReference type="SUPFAM" id="SSF53335">
    <property type="entry name" value="S-adenosyl-L-methionine-dependent methyltransferases"/>
    <property type="match status" value="1"/>
</dbReference>
<accession>A0AAF1K4R4</accession>
<name>A0AAF1K4R4_9HYPH</name>
<dbReference type="InterPro" id="IPR029063">
    <property type="entry name" value="SAM-dependent_MTases_sf"/>
</dbReference>
<feature type="repeat" description="TPR" evidence="1">
    <location>
        <begin position="47"/>
        <end position="80"/>
    </location>
</feature>
<dbReference type="RefSeq" id="WP_111216686.1">
    <property type="nucleotide sequence ID" value="NZ_CP117255.1"/>
</dbReference>
<dbReference type="PROSITE" id="PS50005">
    <property type="entry name" value="TPR"/>
    <property type="match status" value="1"/>
</dbReference>
<keyword evidence="3" id="KW-1185">Reference proteome</keyword>
<proteinExistence type="predicted"/>
<dbReference type="GO" id="GO:0032259">
    <property type="term" value="P:methylation"/>
    <property type="evidence" value="ECO:0007669"/>
    <property type="project" value="UniProtKB-KW"/>
</dbReference>
<dbReference type="InterPro" id="IPR011990">
    <property type="entry name" value="TPR-like_helical_dom_sf"/>
</dbReference>
<sequence>MLPSQLSSGDVTADRRADYAKMLDENGEPGSAAELMEQALERAPGWAAGWFNLGIYREKAGNFAGATTAFERVVPLDRGDLFGAPLMLASLGTGAMPDHPSSLYVERLFDDYAERFDHALIKKLAYSVPRKLAALIAETEGLPQHFHLAVDLGCGTGLLGPEIRSRTDRLEGFDLSGNMLAKAAEKHVYDLLGIADLSLPATGSGLFGTDLADHRADLITASDVFIYLGALENLFALLGLLSAPQAVFAFSVEDAGEGTGFRLGRSLRYAHTRHYVQDICRQHGFAIRAENRTFIRLDAGQPVSGLLFVAQMVA</sequence>
<dbReference type="GO" id="GO:0008168">
    <property type="term" value="F:methyltransferase activity"/>
    <property type="evidence" value="ECO:0007669"/>
    <property type="project" value="UniProtKB-KW"/>
</dbReference>
<dbReference type="InterPro" id="IPR019734">
    <property type="entry name" value="TPR_rpt"/>
</dbReference>
<evidence type="ECO:0000313" key="2">
    <source>
        <dbReference type="EMBL" id="WFR95729.1"/>
    </source>
</evidence>
<dbReference type="Pfam" id="PF13489">
    <property type="entry name" value="Methyltransf_23"/>
    <property type="match status" value="1"/>
</dbReference>
<dbReference type="EMBL" id="CP117255">
    <property type="protein sequence ID" value="WFR95729.1"/>
    <property type="molecule type" value="Genomic_DNA"/>
</dbReference>
<dbReference type="Proteomes" id="UP000249499">
    <property type="component" value="Chromosome"/>
</dbReference>
<reference evidence="3" key="2">
    <citation type="journal article" date="2023" name="MicrobiologyOpen">
        <title>Genomics of the tumorigenes clade of the family Rhizobiaceae and description of Rhizobium rhododendri sp. nov.</title>
        <authorList>
            <person name="Kuzmanovic N."/>
            <person name="diCenzo G.C."/>
            <person name="Bunk B."/>
            <person name="Sproeer C."/>
            <person name="Fruehling A."/>
            <person name="Neumann-Schaal M."/>
            <person name="Overmann J."/>
            <person name="Smalla K."/>
        </authorList>
    </citation>
    <scope>NUCLEOTIDE SEQUENCE [LARGE SCALE GENOMIC DNA]</scope>
    <source>
        <strain evidence="3">1078</strain>
    </source>
</reference>
<keyword evidence="2" id="KW-0808">Transferase</keyword>
<dbReference type="Gene3D" id="3.40.50.150">
    <property type="entry name" value="Vaccinia Virus protein VP39"/>
    <property type="match status" value="1"/>
</dbReference>
<keyword evidence="2" id="KW-0489">Methyltransferase</keyword>
<keyword evidence="1" id="KW-0802">TPR repeat</keyword>
<dbReference type="SUPFAM" id="SSF48452">
    <property type="entry name" value="TPR-like"/>
    <property type="match status" value="1"/>
</dbReference>
<reference evidence="2 3" key="1">
    <citation type="journal article" date="2018" name="Sci. Rep.">
        <title>Rhizobium tumorigenes sp. nov., a novel plant tumorigenic bacterium isolated from cane gall tumors on thornless blackberry.</title>
        <authorList>
            <person name="Kuzmanovi N."/>
            <person name="Smalla K."/>
            <person name="Gronow S."/>
            <person name="PuBawska J."/>
        </authorList>
    </citation>
    <scope>NUCLEOTIDE SEQUENCE [LARGE SCALE GENOMIC DNA]</scope>
    <source>
        <strain evidence="2 3">1078</strain>
    </source>
</reference>
<organism evidence="2 3">
    <name type="scientific">Rhizobium tumorigenes</name>
    <dbReference type="NCBI Taxonomy" id="2041385"/>
    <lineage>
        <taxon>Bacteria</taxon>
        <taxon>Pseudomonadati</taxon>
        <taxon>Pseudomonadota</taxon>
        <taxon>Alphaproteobacteria</taxon>
        <taxon>Hyphomicrobiales</taxon>
        <taxon>Rhizobiaceae</taxon>
        <taxon>Rhizobium/Agrobacterium group</taxon>
        <taxon>Rhizobium</taxon>
    </lineage>
</organism>
<dbReference type="Gene3D" id="1.25.40.10">
    <property type="entry name" value="Tetratricopeptide repeat domain"/>
    <property type="match status" value="1"/>
</dbReference>
<gene>
    <name evidence="2" type="ORF">PR017_00835</name>
</gene>
<evidence type="ECO:0000256" key="1">
    <source>
        <dbReference type="PROSITE-ProRule" id="PRU00339"/>
    </source>
</evidence>
<dbReference type="AlphaFoldDB" id="A0AAF1K4R4"/>
<dbReference type="KEGG" id="rtu:PR017_00835"/>
<protein>
    <submittedName>
        <fullName evidence="2">Methyltransferase domain-containing protein</fullName>
    </submittedName>
</protein>
<evidence type="ECO:0000313" key="3">
    <source>
        <dbReference type="Proteomes" id="UP000249499"/>
    </source>
</evidence>